<proteinExistence type="predicted"/>
<keyword evidence="1" id="KW-0808">Transferase</keyword>
<name>W7LE27_CYTFI</name>
<reference evidence="3 4" key="2">
    <citation type="journal article" date="2016" name="Sci. Rep.">
        <title>A novel serine protease, Sep1, from Bacillus firmus DS-1 has nematicidal activity and degrades multiple intestinal-associated nematode proteins.</title>
        <authorList>
            <person name="Geng C."/>
            <person name="Nie X."/>
            <person name="Tang Z."/>
            <person name="Zhang Y."/>
            <person name="Lin J."/>
            <person name="Sun M."/>
            <person name="Peng D."/>
        </authorList>
    </citation>
    <scope>NUCLEOTIDE SEQUENCE [LARGE SCALE GENOMIC DNA]</scope>
    <source>
        <strain evidence="3 4">DS1</strain>
    </source>
</reference>
<dbReference type="PANTHER" id="PTHR43685">
    <property type="entry name" value="GLYCOSYLTRANSFERASE"/>
    <property type="match status" value="1"/>
</dbReference>
<reference evidence="4" key="1">
    <citation type="submission" date="2013-03" db="EMBL/GenBank/DDBJ databases">
        <title>Draft genome sequence of Bacillus firmus DS1.</title>
        <authorList>
            <person name="Peng D."/>
            <person name="Zhu L."/>
            <person name="Sun M."/>
        </authorList>
    </citation>
    <scope>NUCLEOTIDE SEQUENCE [LARGE SCALE GENOMIC DNA]</scope>
    <source>
        <strain evidence="4">DS1</strain>
    </source>
</reference>
<accession>W7LE27</accession>
<dbReference type="GO" id="GO:0016740">
    <property type="term" value="F:transferase activity"/>
    <property type="evidence" value="ECO:0007669"/>
    <property type="project" value="UniProtKB-KW"/>
</dbReference>
<dbReference type="RefSeq" id="WP_051488878.1">
    <property type="nucleotide sequence ID" value="NZ_APVL01000010.1"/>
</dbReference>
<dbReference type="InterPro" id="IPR029044">
    <property type="entry name" value="Nucleotide-diphossugar_trans"/>
</dbReference>
<protein>
    <recommendedName>
        <fullName evidence="2">Galactosyltransferase C-terminal domain-containing protein</fullName>
    </recommendedName>
</protein>
<dbReference type="Pfam" id="PF02709">
    <property type="entry name" value="Glyco_transf_7C"/>
    <property type="match status" value="1"/>
</dbReference>
<evidence type="ECO:0000313" key="3">
    <source>
        <dbReference type="EMBL" id="EWG10244.1"/>
    </source>
</evidence>
<dbReference type="InterPro" id="IPR027791">
    <property type="entry name" value="Galactosyl_T_C"/>
</dbReference>
<gene>
    <name evidence="3" type="ORF">PBF_14114</name>
</gene>
<organism evidence="3 4">
    <name type="scientific">Cytobacillus firmus DS1</name>
    <dbReference type="NCBI Taxonomy" id="1307436"/>
    <lineage>
        <taxon>Bacteria</taxon>
        <taxon>Bacillati</taxon>
        <taxon>Bacillota</taxon>
        <taxon>Bacilli</taxon>
        <taxon>Bacillales</taxon>
        <taxon>Bacillaceae</taxon>
        <taxon>Cytobacillus</taxon>
    </lineage>
</organism>
<dbReference type="SUPFAM" id="SSF53448">
    <property type="entry name" value="Nucleotide-diphospho-sugar transferases"/>
    <property type="match status" value="1"/>
</dbReference>
<dbReference type="EMBL" id="APVL01000010">
    <property type="protein sequence ID" value="EWG10244.1"/>
    <property type="molecule type" value="Genomic_DNA"/>
</dbReference>
<feature type="domain" description="Galactosyltransferase C-terminal" evidence="2">
    <location>
        <begin position="139"/>
        <end position="191"/>
    </location>
</feature>
<dbReference type="OrthoDB" id="9801954at2"/>
<comment type="caution">
    <text evidence="3">The sequence shown here is derived from an EMBL/GenBank/DDBJ whole genome shotgun (WGS) entry which is preliminary data.</text>
</comment>
<dbReference type="PATRIC" id="fig|1307436.3.peg.3012"/>
<dbReference type="AlphaFoldDB" id="W7LE27"/>
<dbReference type="PANTHER" id="PTHR43685:SF2">
    <property type="entry name" value="GLYCOSYLTRANSFERASE 2-LIKE DOMAIN-CONTAINING PROTEIN"/>
    <property type="match status" value="1"/>
</dbReference>
<dbReference type="InterPro" id="IPR050834">
    <property type="entry name" value="Glycosyltransf_2"/>
</dbReference>
<dbReference type="Proteomes" id="UP000019270">
    <property type="component" value="Unassembled WGS sequence"/>
</dbReference>
<evidence type="ECO:0000313" key="4">
    <source>
        <dbReference type="Proteomes" id="UP000019270"/>
    </source>
</evidence>
<evidence type="ECO:0000256" key="1">
    <source>
        <dbReference type="ARBA" id="ARBA00022679"/>
    </source>
</evidence>
<sequence>MKKWQGDLMISVIIPFHPDLGPRDKAFNWIREYYEIYFPSAEKIIARSKAPFNKSKAINEAAKNAKGSIIVIADADIIINPRLLRKAIKMLDSYPWIIPYNDVLDLTRVSTNRVLQTNPSWPLLANLEFQKRKTKNVMPVGGLNILKRECFEAAGGFDERFQGWGGEDDAFAAAMNTFCGHYKRVDQSIYHLWHPRSKPSDNRNYHTNFELALRYCNAQGNKSEMRKIIQERGKS</sequence>
<dbReference type="Gene3D" id="3.90.550.10">
    <property type="entry name" value="Spore Coat Polysaccharide Biosynthesis Protein SpsA, Chain A"/>
    <property type="match status" value="1"/>
</dbReference>
<evidence type="ECO:0000259" key="2">
    <source>
        <dbReference type="Pfam" id="PF02709"/>
    </source>
</evidence>
<dbReference type="eggNOG" id="COG1215">
    <property type="taxonomic scope" value="Bacteria"/>
</dbReference>